<feature type="compositionally biased region" description="Gly residues" evidence="1">
    <location>
        <begin position="724"/>
        <end position="741"/>
    </location>
</feature>
<reference evidence="4 5" key="1">
    <citation type="submission" date="2021-01" db="EMBL/GenBank/DDBJ databases">
        <title>Whole genome shotgun sequence of Actinoplanes palleronii NBRC 14916.</title>
        <authorList>
            <person name="Komaki H."/>
            <person name="Tamura T."/>
        </authorList>
    </citation>
    <scope>NUCLEOTIDE SEQUENCE [LARGE SCALE GENOMIC DNA]</scope>
    <source>
        <strain evidence="4 5">NBRC 14916</strain>
    </source>
</reference>
<dbReference type="Gene3D" id="3.40.190.10">
    <property type="entry name" value="Periplasmic binding protein-like II"/>
    <property type="match status" value="2"/>
</dbReference>
<keyword evidence="2" id="KW-0472">Membrane</keyword>
<evidence type="ECO:0000256" key="1">
    <source>
        <dbReference type="SAM" id="MobiDB-lite"/>
    </source>
</evidence>
<feature type="compositionally biased region" description="Low complexity" evidence="1">
    <location>
        <begin position="704"/>
        <end position="723"/>
    </location>
</feature>
<comment type="caution">
    <text evidence="4">The sequence shown here is derived from an EMBL/GenBank/DDBJ whole genome shotgun (WGS) entry which is preliminary data.</text>
</comment>
<feature type="transmembrane region" description="Helical" evidence="2">
    <location>
        <begin position="792"/>
        <end position="812"/>
    </location>
</feature>
<accession>A0ABQ4B6L1</accession>
<evidence type="ECO:0000313" key="5">
    <source>
        <dbReference type="Proteomes" id="UP000624709"/>
    </source>
</evidence>
<keyword evidence="2" id="KW-0812">Transmembrane</keyword>
<organism evidence="4 5">
    <name type="scientific">Actinoplanes palleronii</name>
    <dbReference type="NCBI Taxonomy" id="113570"/>
    <lineage>
        <taxon>Bacteria</taxon>
        <taxon>Bacillati</taxon>
        <taxon>Actinomycetota</taxon>
        <taxon>Actinomycetes</taxon>
        <taxon>Micromonosporales</taxon>
        <taxon>Micromonosporaceae</taxon>
        <taxon>Actinoplanes</taxon>
    </lineage>
</organism>
<keyword evidence="5" id="KW-1185">Reference proteome</keyword>
<gene>
    <name evidence="4" type="ORF">Apa02nite_023300</name>
</gene>
<protein>
    <recommendedName>
        <fullName evidence="6">PBP domain-containing protein</fullName>
    </recommendedName>
</protein>
<feature type="region of interest" description="Disordered" evidence="1">
    <location>
        <begin position="704"/>
        <end position="780"/>
    </location>
</feature>
<evidence type="ECO:0008006" key="6">
    <source>
        <dbReference type="Google" id="ProtNLM"/>
    </source>
</evidence>
<feature type="signal peptide" evidence="3">
    <location>
        <begin position="1"/>
        <end position="26"/>
    </location>
</feature>
<evidence type="ECO:0000256" key="3">
    <source>
        <dbReference type="SAM" id="SignalP"/>
    </source>
</evidence>
<feature type="compositionally biased region" description="Low complexity" evidence="1">
    <location>
        <begin position="742"/>
        <end position="769"/>
    </location>
</feature>
<dbReference type="EMBL" id="BOMS01000031">
    <property type="protein sequence ID" value="GIE66222.1"/>
    <property type="molecule type" value="Genomic_DNA"/>
</dbReference>
<name>A0ABQ4B6L1_9ACTN</name>
<dbReference type="SUPFAM" id="SSF53850">
    <property type="entry name" value="Periplasmic binding protein-like II"/>
    <property type="match status" value="1"/>
</dbReference>
<keyword evidence="3" id="KW-0732">Signal</keyword>
<evidence type="ECO:0000256" key="2">
    <source>
        <dbReference type="SAM" id="Phobius"/>
    </source>
</evidence>
<dbReference type="Proteomes" id="UP000624709">
    <property type="component" value="Unassembled WGS sequence"/>
</dbReference>
<feature type="chain" id="PRO_5045554088" description="PBP domain-containing protein" evidence="3">
    <location>
        <begin position="27"/>
        <end position="821"/>
    </location>
</feature>
<dbReference type="RefSeq" id="WP_203825044.1">
    <property type="nucleotide sequence ID" value="NZ_BAAATY010000006.1"/>
</dbReference>
<sequence length="821" mass="84862">MIRRAAAAVLTVVLMMVCAPVGPAAAADSSAVTVSGRGVFGDLKVTVSQTSNLINQVVTVSWTGGRPTGDIAAYQDYLQIMQCWGNAAGGPTREQCQFGALFTDNRGGLYTGSRRLNYASYCAPADEQAGKCTGLRDPLETAKPLPSNDPVYVPFTPVEGKAVPGPAGGEYFDSATTNEMPYARTGADGRGEEFFEVQTASEAPGLGCGTQLANGTGRACWLVIVPRGESEVDGTTGDAKPHHALDSSPLSATNWANRLVVPMKFQPLGRVCPIGGAEKRAVGAEAMTEAMIRWQPALCASHSDRIFGWTQTTDAQARDRLAGIDPGLVFVNRPAAPDPERTVVYAPVAVSGLAIAVNLDWQSGLGATAEEQLNEGKRVPTLKLTPRLVAKLLSQSYRSGADPKRESVLKNPETISYDPEFRELNPDWAPDDPENAATGAQLPLAIGDALIGVGQTDMATQLWEWVLSDPEAKAFLTGTPDPWGMAVNPVYPTLTWPEDSFPKSDLYCTKLRNDAQKDVDWCTLDMHPYANNMHDAARSAARGDTLVRNATAFDSTGAVIGWKKGNPQPQGKRAVLAVTDVATAQRYGMPLVQLRNASGAFVAPTTASLLAGVAAMKPSTAVGSVLTPNPASTSAGAYPLTSVIYAATAPKEIDEELGPVYAALLRYAAGDGQTPGVKPGTLPYGYAPLPAALRARTRAAATTIEKTAGKPVTAVTPTPTTTGGSSGGGGSTGGSGSGSGSGTATTAPATAPATGTATPPDVPAATPTGMGSAVPVAQADPTPGSPLGNVRYGLVAALAAGLLAALAGPILLRVARTRRGG</sequence>
<evidence type="ECO:0000313" key="4">
    <source>
        <dbReference type="EMBL" id="GIE66222.1"/>
    </source>
</evidence>
<proteinExistence type="predicted"/>
<keyword evidence="2" id="KW-1133">Transmembrane helix</keyword>